<evidence type="ECO:0000256" key="6">
    <source>
        <dbReference type="ARBA" id="ARBA00022822"/>
    </source>
</evidence>
<comment type="similarity">
    <text evidence="9">Belongs to the TrpF family.</text>
</comment>
<dbReference type="EC" id="5.3.1.24" evidence="3 9"/>
<dbReference type="UniPathway" id="UPA00035">
    <property type="reaction ID" value="UER00042"/>
</dbReference>
<accession>A0A1H1PJ97</accession>
<organism evidence="12 13">
    <name type="scientific">Christiangramia echinicola</name>
    <dbReference type="NCBI Taxonomy" id="279359"/>
    <lineage>
        <taxon>Bacteria</taxon>
        <taxon>Pseudomonadati</taxon>
        <taxon>Bacteroidota</taxon>
        <taxon>Flavobacteriia</taxon>
        <taxon>Flavobacteriales</taxon>
        <taxon>Flavobacteriaceae</taxon>
        <taxon>Christiangramia</taxon>
    </lineage>
</organism>
<evidence type="ECO:0000313" key="13">
    <source>
        <dbReference type="Proteomes" id="UP000198858"/>
    </source>
</evidence>
<dbReference type="Proteomes" id="UP000198858">
    <property type="component" value="Chromosome I"/>
</dbReference>
<dbReference type="AlphaFoldDB" id="A0A1H1PJ97"/>
<keyword evidence="6 9" id="KW-0822">Tryptophan biosynthesis</keyword>
<dbReference type="GO" id="GO:0000162">
    <property type="term" value="P:L-tryptophan biosynthetic process"/>
    <property type="evidence" value="ECO:0007669"/>
    <property type="project" value="UniProtKB-UniRule"/>
</dbReference>
<keyword evidence="5 9" id="KW-0028">Amino-acid biosynthesis</keyword>
<dbReference type="HAMAP" id="MF_00135">
    <property type="entry name" value="PRAI"/>
    <property type="match status" value="1"/>
</dbReference>
<comment type="pathway">
    <text evidence="2 9">Amino-acid biosynthesis; L-tryptophan biosynthesis; L-tryptophan from chorismate: step 3/5.</text>
</comment>
<dbReference type="STRING" id="1250231.SAMN04488552_2134"/>
<dbReference type="InterPro" id="IPR013785">
    <property type="entry name" value="Aldolase_TIM"/>
</dbReference>
<comment type="catalytic activity">
    <reaction evidence="1 9">
        <text>N-(5-phospho-beta-D-ribosyl)anthranilate = 1-(2-carboxyphenylamino)-1-deoxy-D-ribulose 5-phosphate</text>
        <dbReference type="Rhea" id="RHEA:21540"/>
        <dbReference type="ChEBI" id="CHEBI:18277"/>
        <dbReference type="ChEBI" id="CHEBI:58613"/>
        <dbReference type="EC" id="5.3.1.24"/>
    </reaction>
</comment>
<proteinExistence type="inferred from homology"/>
<evidence type="ECO:0000256" key="10">
    <source>
        <dbReference type="SAM" id="MobiDB-lite"/>
    </source>
</evidence>
<gene>
    <name evidence="9" type="primary">trpF</name>
    <name evidence="12" type="ORF">SAMN04488552_2134</name>
</gene>
<dbReference type="RefSeq" id="WP_089662500.1">
    <property type="nucleotide sequence ID" value="NZ_LT629745.1"/>
</dbReference>
<feature type="domain" description="N-(5'phosphoribosyl) anthranilate isomerase (PRAI)" evidence="11">
    <location>
        <begin position="25"/>
        <end position="231"/>
    </location>
</feature>
<evidence type="ECO:0000256" key="1">
    <source>
        <dbReference type="ARBA" id="ARBA00001164"/>
    </source>
</evidence>
<keyword evidence="8 9" id="KW-0413">Isomerase</keyword>
<dbReference type="PANTHER" id="PTHR42894">
    <property type="entry name" value="N-(5'-PHOSPHORIBOSYL)ANTHRANILATE ISOMERASE"/>
    <property type="match status" value="1"/>
</dbReference>
<reference evidence="12 13" key="1">
    <citation type="submission" date="2016-10" db="EMBL/GenBank/DDBJ databases">
        <authorList>
            <person name="Varghese N."/>
            <person name="Submissions S."/>
        </authorList>
    </citation>
    <scope>NUCLEOTIDE SEQUENCE [LARGE SCALE GENOMIC DNA]</scope>
    <source>
        <strain evidence="12 13">Mar_2010_102</strain>
    </source>
</reference>
<dbReference type="InterPro" id="IPR011060">
    <property type="entry name" value="RibuloseP-bd_barrel"/>
</dbReference>
<evidence type="ECO:0000256" key="4">
    <source>
        <dbReference type="ARBA" id="ARBA00022272"/>
    </source>
</evidence>
<evidence type="ECO:0000256" key="2">
    <source>
        <dbReference type="ARBA" id="ARBA00004664"/>
    </source>
</evidence>
<dbReference type="EMBL" id="LT629745">
    <property type="protein sequence ID" value="SDS11204.1"/>
    <property type="molecule type" value="Genomic_DNA"/>
</dbReference>
<evidence type="ECO:0000313" key="12">
    <source>
        <dbReference type="EMBL" id="SDS11204.1"/>
    </source>
</evidence>
<evidence type="ECO:0000256" key="5">
    <source>
        <dbReference type="ARBA" id="ARBA00022605"/>
    </source>
</evidence>
<feature type="region of interest" description="Disordered" evidence="10">
    <location>
        <begin position="1"/>
        <end position="20"/>
    </location>
</feature>
<evidence type="ECO:0000256" key="9">
    <source>
        <dbReference type="HAMAP-Rule" id="MF_00135"/>
    </source>
</evidence>
<keyword evidence="7 9" id="KW-0057">Aromatic amino acid biosynthesis</keyword>
<keyword evidence="13" id="KW-1185">Reference proteome</keyword>
<feature type="compositionally biased region" description="Polar residues" evidence="10">
    <location>
        <begin position="10"/>
        <end position="20"/>
    </location>
</feature>
<dbReference type="GO" id="GO:0004640">
    <property type="term" value="F:phosphoribosylanthranilate isomerase activity"/>
    <property type="evidence" value="ECO:0007669"/>
    <property type="project" value="UniProtKB-UniRule"/>
</dbReference>
<dbReference type="PANTHER" id="PTHR42894:SF1">
    <property type="entry name" value="N-(5'-PHOSPHORIBOSYL)ANTHRANILATE ISOMERASE"/>
    <property type="match status" value="1"/>
</dbReference>
<dbReference type="SUPFAM" id="SSF51366">
    <property type="entry name" value="Ribulose-phoshate binding barrel"/>
    <property type="match status" value="1"/>
</dbReference>
<evidence type="ECO:0000256" key="8">
    <source>
        <dbReference type="ARBA" id="ARBA00023235"/>
    </source>
</evidence>
<evidence type="ECO:0000259" key="11">
    <source>
        <dbReference type="Pfam" id="PF00697"/>
    </source>
</evidence>
<dbReference type="Gene3D" id="3.20.20.70">
    <property type="entry name" value="Aldolase class I"/>
    <property type="match status" value="1"/>
</dbReference>
<dbReference type="CDD" id="cd00405">
    <property type="entry name" value="PRAI"/>
    <property type="match status" value="1"/>
</dbReference>
<evidence type="ECO:0000256" key="3">
    <source>
        <dbReference type="ARBA" id="ARBA00012572"/>
    </source>
</evidence>
<evidence type="ECO:0000256" key="7">
    <source>
        <dbReference type="ARBA" id="ARBA00023141"/>
    </source>
</evidence>
<sequence>MHQENMNEKALTTSASGQSSGMSLKVCGMQQPGNMIQVAELQPDYMGLIFYEKSPRYFDGELPEISSEIKKAGVFVNAEIEEIKAKVLKYNLNAIQLHGEEDAGYAKDLKGELQKSGNTPEIIKVFSVGDDFDFQQIKPFEGIVDYFLFDTKGKLRGGNGTEFDWQILKNYPSDTPFFLSGGIGPEHGRAIAELKSHFHRNGKPGLLYAVDVNSKFELKPGLKKLKELKDFKTNINS</sequence>
<protein>
    <recommendedName>
        <fullName evidence="4 9">N-(5'-phosphoribosyl)anthranilate isomerase</fullName>
        <shortName evidence="9">PRAI</shortName>
        <ecNumber evidence="3 9">5.3.1.24</ecNumber>
    </recommendedName>
</protein>
<name>A0A1H1PJ97_9FLAO</name>
<dbReference type="Pfam" id="PF00697">
    <property type="entry name" value="PRAI"/>
    <property type="match status" value="1"/>
</dbReference>
<dbReference type="InterPro" id="IPR044643">
    <property type="entry name" value="TrpF_fam"/>
</dbReference>
<dbReference type="InterPro" id="IPR001240">
    <property type="entry name" value="PRAI_dom"/>
</dbReference>